<gene>
    <name evidence="2" type="ORF">TTHERM_00194390</name>
</gene>
<dbReference type="EMBL" id="GG662673">
    <property type="protein sequence ID" value="EAR96947.2"/>
    <property type="molecule type" value="Genomic_DNA"/>
</dbReference>
<keyword evidence="1 2" id="KW-0812">Transmembrane</keyword>
<feature type="transmembrane region" description="Helical" evidence="1">
    <location>
        <begin position="348"/>
        <end position="369"/>
    </location>
</feature>
<dbReference type="InParanoid" id="Q23K96"/>
<dbReference type="HOGENOM" id="CLU_763944_0_0_1"/>
<feature type="transmembrane region" description="Helical" evidence="1">
    <location>
        <begin position="118"/>
        <end position="137"/>
    </location>
</feature>
<accession>Q23K96</accession>
<name>Q23K96_TETTS</name>
<evidence type="ECO:0000256" key="1">
    <source>
        <dbReference type="SAM" id="Phobius"/>
    </source>
</evidence>
<keyword evidence="1" id="KW-0472">Membrane</keyword>
<reference evidence="3" key="1">
    <citation type="journal article" date="2006" name="PLoS Biol.">
        <title>Macronuclear genome sequence of the ciliate Tetrahymena thermophila, a model eukaryote.</title>
        <authorList>
            <person name="Eisen J.A."/>
            <person name="Coyne R.S."/>
            <person name="Wu M."/>
            <person name="Wu D."/>
            <person name="Thiagarajan M."/>
            <person name="Wortman J.R."/>
            <person name="Badger J.H."/>
            <person name="Ren Q."/>
            <person name="Amedeo P."/>
            <person name="Jones K.M."/>
            <person name="Tallon L.J."/>
            <person name="Delcher A.L."/>
            <person name="Salzberg S.L."/>
            <person name="Silva J.C."/>
            <person name="Haas B.J."/>
            <person name="Majoros W.H."/>
            <person name="Farzad M."/>
            <person name="Carlton J.M."/>
            <person name="Smith R.K. Jr."/>
            <person name="Garg J."/>
            <person name="Pearlman R.E."/>
            <person name="Karrer K.M."/>
            <person name="Sun L."/>
            <person name="Manning G."/>
            <person name="Elde N.C."/>
            <person name="Turkewitz A.P."/>
            <person name="Asai D.J."/>
            <person name="Wilkes D.E."/>
            <person name="Wang Y."/>
            <person name="Cai H."/>
            <person name="Collins K."/>
            <person name="Stewart B.A."/>
            <person name="Lee S.R."/>
            <person name="Wilamowska K."/>
            <person name="Weinberg Z."/>
            <person name="Ruzzo W.L."/>
            <person name="Wloga D."/>
            <person name="Gaertig J."/>
            <person name="Frankel J."/>
            <person name="Tsao C.-C."/>
            <person name="Gorovsky M.A."/>
            <person name="Keeling P.J."/>
            <person name="Waller R.F."/>
            <person name="Patron N.J."/>
            <person name="Cherry J.M."/>
            <person name="Stover N.A."/>
            <person name="Krieger C.J."/>
            <person name="del Toro C."/>
            <person name="Ryder H.F."/>
            <person name="Williamson S.C."/>
            <person name="Barbeau R.A."/>
            <person name="Hamilton E.P."/>
            <person name="Orias E."/>
        </authorList>
    </citation>
    <scope>NUCLEOTIDE SEQUENCE [LARGE SCALE GENOMIC DNA]</scope>
    <source>
        <strain evidence="3">SB210</strain>
    </source>
</reference>
<keyword evidence="3" id="KW-1185">Reference proteome</keyword>
<dbReference type="AlphaFoldDB" id="Q23K96"/>
<dbReference type="KEGG" id="tet:TTHERM_00194390"/>
<dbReference type="GeneID" id="7823164"/>
<evidence type="ECO:0000313" key="3">
    <source>
        <dbReference type="Proteomes" id="UP000009168"/>
    </source>
</evidence>
<dbReference type="Proteomes" id="UP000009168">
    <property type="component" value="Unassembled WGS sequence"/>
</dbReference>
<protein>
    <submittedName>
        <fullName evidence="2">Transmembrane protein, putative</fullName>
    </submittedName>
</protein>
<sequence>MNLINIQIAEYILIIKVLVGYKNIFQYQLSINLYGIFYNKNKLIQQLIKELKKVKSQQIFQNQTKAEMNIEYPNLEDQKQQQAIVAKEQQKQIDEYDIFFQKNEDTFTIQYGIKIIKVVQYLSMIFSLLVIIISIYILEYGGRGWRGHLPNFIENQFHIQIFLSSLIILISTFQIRKLDKIPLMLFHTISLIVIVCLIVLSSVSAGVFESIISVNKSSSKLDQTLKCENNFSLFWSQDLLKDYNLASTLFCSSQCPCQIQLENVDSFQKQYPFAVISSQGFKSLLQCDYAIKQVNSQSIQTIQFLENNWECSNICSSSNFYLFRKVDEQNILQNESCYNLLSNKINNFLYLILMPGLFLGIILLVGWVFQLYSINEIQKYTNYQNLISDALKTQESLTNISFQSQRNVSSSKSKSPVIQDNGVHNSKSCDMLQCNNKNQIQLLNTFEKQQLSLMNEEKVNNIYSRIISPKPVNLSSIIKDYNQKYSKQDKKLQDKSNQFQQELYEEF</sequence>
<feature type="transmembrane region" description="Helical" evidence="1">
    <location>
        <begin position="185"/>
        <end position="208"/>
    </location>
</feature>
<organism evidence="2 3">
    <name type="scientific">Tetrahymena thermophila (strain SB210)</name>
    <dbReference type="NCBI Taxonomy" id="312017"/>
    <lineage>
        <taxon>Eukaryota</taxon>
        <taxon>Sar</taxon>
        <taxon>Alveolata</taxon>
        <taxon>Ciliophora</taxon>
        <taxon>Intramacronucleata</taxon>
        <taxon>Oligohymenophorea</taxon>
        <taxon>Hymenostomatida</taxon>
        <taxon>Tetrahymenina</taxon>
        <taxon>Tetrahymenidae</taxon>
        <taxon>Tetrahymena</taxon>
    </lineage>
</organism>
<evidence type="ECO:0000313" key="2">
    <source>
        <dbReference type="EMBL" id="EAR96947.2"/>
    </source>
</evidence>
<proteinExistence type="predicted"/>
<dbReference type="RefSeq" id="XP_001017192.2">
    <property type="nucleotide sequence ID" value="XM_001017192.3"/>
</dbReference>
<keyword evidence="1" id="KW-1133">Transmembrane helix</keyword>